<dbReference type="GO" id="GO:0004515">
    <property type="term" value="F:nicotinate-nucleotide adenylyltransferase activity"/>
    <property type="evidence" value="ECO:0007669"/>
    <property type="project" value="UniProtKB-UniRule"/>
</dbReference>
<dbReference type="CDD" id="cd02165">
    <property type="entry name" value="NMNAT"/>
    <property type="match status" value="1"/>
</dbReference>
<proteinExistence type="inferred from homology"/>
<evidence type="ECO:0000259" key="11">
    <source>
        <dbReference type="Pfam" id="PF01467"/>
    </source>
</evidence>
<dbReference type="NCBIfam" id="TIGR00482">
    <property type="entry name" value="nicotinate (nicotinamide) nucleotide adenylyltransferase"/>
    <property type="match status" value="1"/>
</dbReference>
<dbReference type="RefSeq" id="WP_009248514.1">
    <property type="nucleotide sequence ID" value="NZ_AP024846.1"/>
</dbReference>
<keyword evidence="8 10" id="KW-0520">NAD</keyword>
<feature type="domain" description="Cytidyltransferase-like" evidence="11">
    <location>
        <begin position="5"/>
        <end position="174"/>
    </location>
</feature>
<evidence type="ECO:0000313" key="12">
    <source>
        <dbReference type="EMBL" id="MSS40387.1"/>
    </source>
</evidence>
<dbReference type="PANTHER" id="PTHR39321:SF3">
    <property type="entry name" value="PHOSPHOPANTETHEINE ADENYLYLTRANSFERASE"/>
    <property type="match status" value="1"/>
</dbReference>
<dbReference type="PANTHER" id="PTHR39321">
    <property type="entry name" value="NICOTINATE-NUCLEOTIDE ADENYLYLTRANSFERASE-RELATED"/>
    <property type="match status" value="1"/>
</dbReference>
<protein>
    <recommendedName>
        <fullName evidence="10">Probable nicotinate-nucleotide adenylyltransferase</fullName>
        <ecNumber evidence="10">2.7.7.18</ecNumber>
    </recommendedName>
    <alternativeName>
        <fullName evidence="10">Deamido-NAD(+) diphosphorylase</fullName>
    </alternativeName>
    <alternativeName>
        <fullName evidence="10">Deamido-NAD(+) pyrophosphorylase</fullName>
    </alternativeName>
    <alternativeName>
        <fullName evidence="10">Nicotinate mononucleotide adenylyltransferase</fullName>
        <shortName evidence="10">NaMN adenylyltransferase</shortName>
    </alternativeName>
</protein>
<evidence type="ECO:0000256" key="6">
    <source>
        <dbReference type="ARBA" id="ARBA00022741"/>
    </source>
</evidence>
<name>A0A844F968_CLOSV</name>
<accession>A0A844F968</accession>
<comment type="similarity">
    <text evidence="10">Belongs to the NadD family.</text>
</comment>
<dbReference type="Pfam" id="PF01467">
    <property type="entry name" value="CTP_transf_like"/>
    <property type="match status" value="1"/>
</dbReference>
<keyword evidence="4 10" id="KW-0808">Transferase</keyword>
<keyword evidence="6 10" id="KW-0547">Nucleotide-binding</keyword>
<comment type="catalytic activity">
    <reaction evidence="9 10">
        <text>nicotinate beta-D-ribonucleotide + ATP + H(+) = deamido-NAD(+) + diphosphate</text>
        <dbReference type="Rhea" id="RHEA:22860"/>
        <dbReference type="ChEBI" id="CHEBI:15378"/>
        <dbReference type="ChEBI" id="CHEBI:30616"/>
        <dbReference type="ChEBI" id="CHEBI:33019"/>
        <dbReference type="ChEBI" id="CHEBI:57502"/>
        <dbReference type="ChEBI" id="CHEBI:58437"/>
        <dbReference type="EC" id="2.7.7.18"/>
    </reaction>
</comment>
<dbReference type="GO" id="GO:0009435">
    <property type="term" value="P:NAD+ biosynthetic process"/>
    <property type="evidence" value="ECO:0007669"/>
    <property type="project" value="UniProtKB-UniRule"/>
</dbReference>
<organism evidence="12 13">
    <name type="scientific">Clostridium scindens (strain JCM 10418 / VPI 12708)</name>
    <dbReference type="NCBI Taxonomy" id="29347"/>
    <lineage>
        <taxon>Bacteria</taxon>
        <taxon>Bacillati</taxon>
        <taxon>Bacillota</taxon>
        <taxon>Clostridia</taxon>
        <taxon>Lachnospirales</taxon>
        <taxon>Lachnospiraceae</taxon>
    </lineage>
</organism>
<keyword evidence="3 10" id="KW-0662">Pyridine nucleotide biosynthesis</keyword>
<evidence type="ECO:0000256" key="1">
    <source>
        <dbReference type="ARBA" id="ARBA00002324"/>
    </source>
</evidence>
<evidence type="ECO:0000256" key="7">
    <source>
        <dbReference type="ARBA" id="ARBA00022840"/>
    </source>
</evidence>
<keyword evidence="5 10" id="KW-0548">Nucleotidyltransferase</keyword>
<dbReference type="HAMAP" id="MF_00244">
    <property type="entry name" value="NaMN_adenylyltr"/>
    <property type="match status" value="1"/>
</dbReference>
<dbReference type="Proteomes" id="UP000462363">
    <property type="component" value="Unassembled WGS sequence"/>
</dbReference>
<reference evidence="12 13" key="1">
    <citation type="submission" date="2019-08" db="EMBL/GenBank/DDBJ databases">
        <title>In-depth cultivation of the pig gut microbiome towards novel bacterial diversity and tailored functional studies.</title>
        <authorList>
            <person name="Wylensek D."/>
            <person name="Hitch T.C.A."/>
            <person name="Clavel T."/>
        </authorList>
    </citation>
    <scope>NUCLEOTIDE SEQUENCE [LARGE SCALE GENOMIC DNA]</scope>
    <source>
        <strain evidence="12 13">BL-389-WT-3D</strain>
    </source>
</reference>
<dbReference type="SUPFAM" id="SSF52374">
    <property type="entry name" value="Nucleotidylyl transferase"/>
    <property type="match status" value="1"/>
</dbReference>
<sequence>MKIGIMGGTFDPIHNGHLMLGQAAYETFHLDQIWFMPNGHPPHKDRTTIESDVDDRIEMVRLAIGGKEEFRLELYEACRKEVSYSYSTLEFFNKIYPEDEFYFIIGADSLFAIETWAHPERIFPACTVLATYRDEINTRAEMEAQIQYLTQKYDARIWILATPLMSVSSSELRREIKSGKSIAAYVPSSVEDYIIRNHLYERNGSI</sequence>
<comment type="function">
    <text evidence="1 10">Catalyzes the reversible adenylation of nicotinate mononucleotide (NaMN) to nicotinic acid adenine dinucleotide (NaAD).</text>
</comment>
<dbReference type="EC" id="2.7.7.18" evidence="10"/>
<dbReference type="InterPro" id="IPR004821">
    <property type="entry name" value="Cyt_trans-like"/>
</dbReference>
<dbReference type="InterPro" id="IPR014729">
    <property type="entry name" value="Rossmann-like_a/b/a_fold"/>
</dbReference>
<dbReference type="NCBIfam" id="TIGR00125">
    <property type="entry name" value="cyt_tran_rel"/>
    <property type="match status" value="1"/>
</dbReference>
<evidence type="ECO:0000256" key="2">
    <source>
        <dbReference type="ARBA" id="ARBA00005019"/>
    </source>
</evidence>
<dbReference type="EMBL" id="VUMB01000015">
    <property type="protein sequence ID" value="MSS40387.1"/>
    <property type="molecule type" value="Genomic_DNA"/>
</dbReference>
<evidence type="ECO:0000256" key="4">
    <source>
        <dbReference type="ARBA" id="ARBA00022679"/>
    </source>
</evidence>
<dbReference type="Gene3D" id="3.40.50.620">
    <property type="entry name" value="HUPs"/>
    <property type="match status" value="1"/>
</dbReference>
<gene>
    <name evidence="10 12" type="primary">nadD</name>
    <name evidence="12" type="ORF">FYJ37_08490</name>
</gene>
<comment type="pathway">
    <text evidence="2 10">Cofactor biosynthesis; NAD(+) biosynthesis; deamido-NAD(+) from nicotinate D-ribonucleotide: step 1/1.</text>
</comment>
<dbReference type="GO" id="GO:0005524">
    <property type="term" value="F:ATP binding"/>
    <property type="evidence" value="ECO:0007669"/>
    <property type="project" value="UniProtKB-KW"/>
</dbReference>
<evidence type="ECO:0000256" key="8">
    <source>
        <dbReference type="ARBA" id="ARBA00023027"/>
    </source>
</evidence>
<evidence type="ECO:0000256" key="5">
    <source>
        <dbReference type="ARBA" id="ARBA00022695"/>
    </source>
</evidence>
<comment type="caution">
    <text evidence="12">The sequence shown here is derived from an EMBL/GenBank/DDBJ whole genome shotgun (WGS) entry which is preliminary data.</text>
</comment>
<dbReference type="InterPro" id="IPR005248">
    <property type="entry name" value="NadD/NMNAT"/>
</dbReference>
<dbReference type="UniPathway" id="UPA00253">
    <property type="reaction ID" value="UER00332"/>
</dbReference>
<keyword evidence="7 10" id="KW-0067">ATP-binding</keyword>
<evidence type="ECO:0000256" key="9">
    <source>
        <dbReference type="ARBA" id="ARBA00048721"/>
    </source>
</evidence>
<evidence type="ECO:0000256" key="3">
    <source>
        <dbReference type="ARBA" id="ARBA00022642"/>
    </source>
</evidence>
<evidence type="ECO:0000313" key="13">
    <source>
        <dbReference type="Proteomes" id="UP000462363"/>
    </source>
</evidence>
<dbReference type="AlphaFoldDB" id="A0A844F968"/>
<dbReference type="NCBIfam" id="NF000840">
    <property type="entry name" value="PRK00071.1-3"/>
    <property type="match status" value="1"/>
</dbReference>
<evidence type="ECO:0000256" key="10">
    <source>
        <dbReference type="HAMAP-Rule" id="MF_00244"/>
    </source>
</evidence>